<sequence>MWLNGGPGCSSTTGLFFEMGPCTVLDDGSTPRNPYSWNNIANVLFLDQPIGTGFSYSTDGSKVDTLADLAVDVYAFLQLFTARFPSLGAKPLHLAAESWGGHYGPNIASYVHKMNKRGVYAPFPGQMHINLASLVLANGLTDPAVQFASIPEYMCGAAPYPPFKPDSAECRAMKVEGPICKRMIESCYRFPSKTTCDPATVYCWSRMLVPMSNTGLNPYDLRLPCVDPEGSCYAEFHGLAAYMNEHRHELGADDEAGDFVHCNMTVNRGFYLQGQAMRNSAALLPALIKDGLRLLVFAGDTDGICNFIGVERWMLQLEHIFHLDLMNAPALEFIANDTGEVGGRVRKAGESGAGNVTFVQIYEAGHMAPHDQPEATLDMITRWIKDIPFDVVD</sequence>
<evidence type="ECO:0000256" key="4">
    <source>
        <dbReference type="ARBA" id="ARBA00022801"/>
    </source>
</evidence>
<keyword evidence="5" id="KW-0325">Glycoprotein</keyword>
<dbReference type="EMBL" id="MNAD01000899">
    <property type="protein sequence ID" value="OJT09559.1"/>
    <property type="molecule type" value="Genomic_DNA"/>
</dbReference>
<dbReference type="SUPFAM" id="SSF53474">
    <property type="entry name" value="alpha/beta-Hydrolases"/>
    <property type="match status" value="1"/>
</dbReference>
<dbReference type="Gene3D" id="3.40.50.1820">
    <property type="entry name" value="alpha/beta hydrolase"/>
    <property type="match status" value="1"/>
</dbReference>
<evidence type="ECO:0000313" key="6">
    <source>
        <dbReference type="EMBL" id="OJT09559.1"/>
    </source>
</evidence>
<evidence type="ECO:0000256" key="5">
    <source>
        <dbReference type="ARBA" id="ARBA00023180"/>
    </source>
</evidence>
<dbReference type="PANTHER" id="PTHR11802">
    <property type="entry name" value="SERINE PROTEASE FAMILY S10 SERINE CARBOXYPEPTIDASE"/>
    <property type="match status" value="1"/>
</dbReference>
<name>A0A1M2VPN0_TRAPU</name>
<proteinExistence type="inferred from homology"/>
<dbReference type="STRING" id="154538.A0A1M2VPN0"/>
<dbReference type="OMA" id="AESWGGH"/>
<accession>A0A1M2VPN0</accession>
<keyword evidence="4" id="KW-0378">Hydrolase</keyword>
<dbReference type="PRINTS" id="PR00724">
    <property type="entry name" value="CRBOXYPTASEC"/>
</dbReference>
<dbReference type="AlphaFoldDB" id="A0A1M2VPN0"/>
<dbReference type="Gene3D" id="1.10.287.410">
    <property type="match status" value="1"/>
</dbReference>
<evidence type="ECO:0000313" key="7">
    <source>
        <dbReference type="Proteomes" id="UP000184267"/>
    </source>
</evidence>
<dbReference type="InterPro" id="IPR001563">
    <property type="entry name" value="Peptidase_S10"/>
</dbReference>
<evidence type="ECO:0000256" key="2">
    <source>
        <dbReference type="ARBA" id="ARBA00022645"/>
    </source>
</evidence>
<dbReference type="OrthoDB" id="443318at2759"/>
<dbReference type="PANTHER" id="PTHR11802:SF452">
    <property type="entry name" value="CARBOXYPEPTIDASE"/>
    <property type="match status" value="1"/>
</dbReference>
<dbReference type="InterPro" id="IPR029058">
    <property type="entry name" value="AB_hydrolase_fold"/>
</dbReference>
<dbReference type="Pfam" id="PF00450">
    <property type="entry name" value="Peptidase_S10"/>
    <property type="match status" value="1"/>
</dbReference>
<gene>
    <name evidence="6" type="ORF">TRAPUB_13936</name>
</gene>
<organism evidence="6 7">
    <name type="scientific">Trametes pubescens</name>
    <name type="common">White-rot fungus</name>
    <dbReference type="NCBI Taxonomy" id="154538"/>
    <lineage>
        <taxon>Eukaryota</taxon>
        <taxon>Fungi</taxon>
        <taxon>Dikarya</taxon>
        <taxon>Basidiomycota</taxon>
        <taxon>Agaricomycotina</taxon>
        <taxon>Agaricomycetes</taxon>
        <taxon>Polyporales</taxon>
        <taxon>Polyporaceae</taxon>
        <taxon>Trametes</taxon>
    </lineage>
</organism>
<dbReference type="GO" id="GO:0006508">
    <property type="term" value="P:proteolysis"/>
    <property type="evidence" value="ECO:0007669"/>
    <property type="project" value="UniProtKB-KW"/>
</dbReference>
<dbReference type="Proteomes" id="UP000184267">
    <property type="component" value="Unassembled WGS sequence"/>
</dbReference>
<keyword evidence="7" id="KW-1185">Reference proteome</keyword>
<evidence type="ECO:0000256" key="1">
    <source>
        <dbReference type="ARBA" id="ARBA00009431"/>
    </source>
</evidence>
<keyword evidence="2 6" id="KW-0121">Carboxypeptidase</keyword>
<reference evidence="6 7" key="1">
    <citation type="submission" date="2016-10" db="EMBL/GenBank/DDBJ databases">
        <title>Genome sequence of the basidiomycete white-rot fungus Trametes pubescens.</title>
        <authorList>
            <person name="Makela M.R."/>
            <person name="Granchi Z."/>
            <person name="Peng M."/>
            <person name="De Vries R.P."/>
            <person name="Grigoriev I."/>
            <person name="Riley R."/>
            <person name="Hilden K."/>
        </authorList>
    </citation>
    <scope>NUCLEOTIDE SEQUENCE [LARGE SCALE GENOMIC DNA]</scope>
    <source>
        <strain evidence="6 7">FBCC735</strain>
    </source>
</reference>
<keyword evidence="3" id="KW-0645">Protease</keyword>
<protein>
    <submittedName>
        <fullName evidence="6">Carboxypeptidase Y-like protein</fullName>
    </submittedName>
</protein>
<comment type="caution">
    <text evidence="6">The sequence shown here is derived from an EMBL/GenBank/DDBJ whole genome shotgun (WGS) entry which is preliminary data.</text>
</comment>
<dbReference type="GO" id="GO:0000324">
    <property type="term" value="C:fungal-type vacuole"/>
    <property type="evidence" value="ECO:0007669"/>
    <property type="project" value="TreeGrafter"/>
</dbReference>
<evidence type="ECO:0000256" key="3">
    <source>
        <dbReference type="ARBA" id="ARBA00022670"/>
    </source>
</evidence>
<dbReference type="GO" id="GO:0004185">
    <property type="term" value="F:serine-type carboxypeptidase activity"/>
    <property type="evidence" value="ECO:0007669"/>
    <property type="project" value="InterPro"/>
</dbReference>
<comment type="similarity">
    <text evidence="1">Belongs to the peptidase S10 family.</text>
</comment>